<dbReference type="Gramene" id="OGLUM02G25080.1">
    <property type="protein sequence ID" value="OGLUM02G25080.1"/>
    <property type="gene ID" value="OGLUM02G25080"/>
</dbReference>
<dbReference type="EnsemblPlants" id="OGLUM02G25080.1">
    <property type="protein sequence ID" value="OGLUM02G25080.1"/>
    <property type="gene ID" value="OGLUM02G25080"/>
</dbReference>
<protein>
    <submittedName>
        <fullName evidence="1">Uncharacterized protein</fullName>
    </submittedName>
</protein>
<evidence type="ECO:0000313" key="1">
    <source>
        <dbReference type="EnsemblPlants" id="OGLUM02G25080.1"/>
    </source>
</evidence>
<organism evidence="1">
    <name type="scientific">Oryza glumipatula</name>
    <dbReference type="NCBI Taxonomy" id="40148"/>
    <lineage>
        <taxon>Eukaryota</taxon>
        <taxon>Viridiplantae</taxon>
        <taxon>Streptophyta</taxon>
        <taxon>Embryophyta</taxon>
        <taxon>Tracheophyta</taxon>
        <taxon>Spermatophyta</taxon>
        <taxon>Magnoliopsida</taxon>
        <taxon>Liliopsida</taxon>
        <taxon>Poales</taxon>
        <taxon>Poaceae</taxon>
        <taxon>BOP clade</taxon>
        <taxon>Oryzoideae</taxon>
        <taxon>Oryzeae</taxon>
        <taxon>Oryzinae</taxon>
        <taxon>Oryza</taxon>
    </lineage>
</organism>
<accession>A0A0D9YV73</accession>
<dbReference type="HOGENOM" id="CLU_1646333_0_0_1"/>
<proteinExistence type="predicted"/>
<evidence type="ECO:0000313" key="2">
    <source>
        <dbReference type="Proteomes" id="UP000026961"/>
    </source>
</evidence>
<sequence length="161" mass="17059">MVAVEVSCTGWSCGYGSGDGDDDRAAVVEAWIRRRRDGRWWAAHAGIPRLPLAFSDASWRWPALVVRRTAGSGFLPKSGASSCGDGVDWSSVICVGGVNIVGTLGVQVTFGGSRRGCYGESLALLSVLATATPLGAVHLLEDVATGALIQLHFKRFLRVRT</sequence>
<keyword evidence="2" id="KW-1185">Reference proteome</keyword>
<reference evidence="1" key="2">
    <citation type="submission" date="2018-05" db="EMBL/GenBank/DDBJ databases">
        <title>OgluRS3 (Oryza glumaepatula Reference Sequence Version 3).</title>
        <authorList>
            <person name="Zhang J."/>
            <person name="Kudrna D."/>
            <person name="Lee S."/>
            <person name="Talag J."/>
            <person name="Welchert J."/>
            <person name="Wing R.A."/>
        </authorList>
    </citation>
    <scope>NUCLEOTIDE SEQUENCE [LARGE SCALE GENOMIC DNA]</scope>
</reference>
<reference evidence="1" key="1">
    <citation type="submission" date="2015-04" db="UniProtKB">
        <authorList>
            <consortium name="EnsemblPlants"/>
        </authorList>
    </citation>
    <scope>IDENTIFICATION</scope>
</reference>
<dbReference type="Proteomes" id="UP000026961">
    <property type="component" value="Chromosome 2"/>
</dbReference>
<dbReference type="AlphaFoldDB" id="A0A0D9YV73"/>
<name>A0A0D9YV73_9ORYZ</name>